<name>A0A7K4MS98_9ARCH</name>
<evidence type="ECO:0000313" key="8">
    <source>
        <dbReference type="EMBL" id="NWK13671.1"/>
    </source>
</evidence>
<reference evidence="9 10" key="1">
    <citation type="journal article" date="2019" name="Environ. Microbiol.">
        <title>Genomics insights into ecotype formation of ammonia-oxidizing archaea in the deep ocean.</title>
        <authorList>
            <person name="Wang Y."/>
            <person name="Huang J.M."/>
            <person name="Cui G.J."/>
            <person name="Nunoura T."/>
            <person name="Takaki Y."/>
            <person name="Li W.L."/>
            <person name="Li J."/>
            <person name="Gao Z.M."/>
            <person name="Takai K."/>
            <person name="Zhang A.Q."/>
            <person name="Stepanauskas R."/>
        </authorList>
    </citation>
    <scope>NUCLEOTIDE SEQUENCE [LARGE SCALE GENOMIC DNA]</scope>
    <source>
        <strain evidence="7 12">D1a</strain>
        <strain evidence="1 16">L14</strain>
        <strain evidence="3 15">L15a</strain>
        <strain evidence="8 10">L19a</strain>
        <strain evidence="6 13">T1C4</strain>
        <strain evidence="2 14">T1L11</strain>
        <strain evidence="5 11">T1L9</strain>
        <strain evidence="4 9">T3L1</strain>
    </source>
</reference>
<dbReference type="EMBL" id="JACATJ010000003">
    <property type="protein sequence ID" value="NWK08691.1"/>
    <property type="molecule type" value="Genomic_DNA"/>
</dbReference>
<dbReference type="Proteomes" id="UP000549797">
    <property type="component" value="Unassembled WGS sequence"/>
</dbReference>
<evidence type="ECO:0000313" key="11">
    <source>
        <dbReference type="Proteomes" id="UP000547822"/>
    </source>
</evidence>
<dbReference type="EMBL" id="JACATD010000003">
    <property type="protein sequence ID" value="NWK00979.1"/>
    <property type="molecule type" value="Genomic_DNA"/>
</dbReference>
<gene>
    <name evidence="5" type="ORF">HX840_03630</name>
    <name evidence="6" type="ORF">HX847_01720</name>
    <name evidence="2" type="ORF">HX848_02385</name>
    <name evidence="7" type="ORF">HX852_02710</name>
    <name evidence="8" type="ORF">HX853_03410</name>
    <name evidence="4" type="ORF">HX854_04675</name>
    <name evidence="3" type="ORF">HX858_00130</name>
    <name evidence="1" type="ORF">HX860_04780</name>
</gene>
<organism evidence="3 15">
    <name type="scientific">Marine Group I thaumarchaeote</name>
    <dbReference type="NCBI Taxonomy" id="2511932"/>
    <lineage>
        <taxon>Archaea</taxon>
        <taxon>Nitrososphaerota</taxon>
        <taxon>Marine Group I</taxon>
    </lineage>
</organism>
<dbReference type="AlphaFoldDB" id="A0A7K4MS98"/>
<dbReference type="Proteomes" id="UP000587702">
    <property type="component" value="Unassembled WGS sequence"/>
</dbReference>
<evidence type="ECO:0000313" key="7">
    <source>
        <dbReference type="EMBL" id="NWK08691.1"/>
    </source>
</evidence>
<evidence type="ECO:0000313" key="3">
    <source>
        <dbReference type="EMBL" id="NWJ56176.1"/>
    </source>
</evidence>
<dbReference type="EMBL" id="JACATC010000005">
    <property type="protein sequence ID" value="NWJ84006.1"/>
    <property type="molecule type" value="Genomic_DNA"/>
</dbReference>
<evidence type="ECO:0000313" key="13">
    <source>
        <dbReference type="Proteomes" id="UP000559282"/>
    </source>
</evidence>
<dbReference type="Proteomes" id="UP000563820">
    <property type="component" value="Unassembled WGS sequence"/>
</dbReference>
<evidence type="ECO:0000313" key="4">
    <source>
        <dbReference type="EMBL" id="NWJ84006.1"/>
    </source>
</evidence>
<dbReference type="Proteomes" id="UP000575480">
    <property type="component" value="Unassembled WGS sequence"/>
</dbReference>
<dbReference type="Proteomes" id="UP000559282">
    <property type="component" value="Unassembled WGS sequence"/>
</dbReference>
<dbReference type="Proteomes" id="UP000547822">
    <property type="component" value="Unassembled WGS sequence"/>
</dbReference>
<proteinExistence type="predicted"/>
<evidence type="ECO:0000313" key="16">
    <source>
        <dbReference type="Proteomes" id="UP000587702"/>
    </source>
</evidence>
<evidence type="ECO:0000313" key="10">
    <source>
        <dbReference type="Proteomes" id="UP000535457"/>
    </source>
</evidence>
<protein>
    <submittedName>
        <fullName evidence="3">Uncharacterized protein</fullName>
    </submittedName>
</protein>
<dbReference type="Proteomes" id="UP000520052">
    <property type="component" value="Unassembled WGS sequence"/>
</dbReference>
<dbReference type="EMBL" id="JACATF010000003">
    <property type="protein sequence ID" value="NWK07134.1"/>
    <property type="molecule type" value="Genomic_DNA"/>
</dbReference>
<evidence type="ECO:0000313" key="2">
    <source>
        <dbReference type="EMBL" id="NWJ28233.1"/>
    </source>
</evidence>
<evidence type="ECO:0000313" key="6">
    <source>
        <dbReference type="EMBL" id="NWK07134.1"/>
    </source>
</evidence>
<dbReference type="Proteomes" id="UP000535457">
    <property type="component" value="Unassembled WGS sequence"/>
</dbReference>
<evidence type="ECO:0000313" key="9">
    <source>
        <dbReference type="Proteomes" id="UP000520052"/>
    </source>
</evidence>
<accession>A0A7K4MS98</accession>
<dbReference type="EMBL" id="JACATE010000003">
    <property type="protein sequence ID" value="NWJ28233.1"/>
    <property type="molecule type" value="Genomic_DNA"/>
</dbReference>
<dbReference type="EMBL" id="JACATH010000001">
    <property type="protein sequence ID" value="NWJ56176.1"/>
    <property type="molecule type" value="Genomic_DNA"/>
</dbReference>
<reference evidence="3" key="2">
    <citation type="submission" date="2020-06" db="EMBL/GenBank/DDBJ databases">
        <authorList>
            <person name="Wang Y."/>
        </authorList>
    </citation>
    <scope>NUCLEOTIDE SEQUENCE</scope>
    <source>
        <strain evidence="7">D1a</strain>
        <strain evidence="1">L14</strain>
        <strain evidence="3">L15a</strain>
        <strain evidence="8">L19a</strain>
        <strain evidence="6">T1C4</strain>
        <strain evidence="2">T1L11</strain>
        <strain evidence="5">T1L9</strain>
        <strain evidence="4">T3L1</strain>
    </source>
</reference>
<evidence type="ECO:0000313" key="15">
    <source>
        <dbReference type="Proteomes" id="UP000575480"/>
    </source>
</evidence>
<evidence type="ECO:0000313" key="1">
    <source>
        <dbReference type="EMBL" id="NWJ20369.1"/>
    </source>
</evidence>
<comment type="caution">
    <text evidence="3">The sequence shown here is derived from an EMBL/GenBank/DDBJ whole genome shotgun (WGS) entry which is preliminary data.</text>
</comment>
<sequence length="154" mass="17331">MATKKVFVVFVLPAIFSIIFGSAVMADILQKPDRELNMWPMSSSEELSSYDTTIEIIGLLKQYSTSEHIEIQVKIDDSSFNCGDLYVTIYLIEKNDVINQSGFFEQCFEKGSKILPVGDEFSQVIDTPGSYKIVVEMVSKKLMNISTSETFTVK</sequence>
<evidence type="ECO:0000313" key="5">
    <source>
        <dbReference type="EMBL" id="NWK00979.1"/>
    </source>
</evidence>
<dbReference type="EMBL" id="JACATG010000003">
    <property type="protein sequence ID" value="NWK13671.1"/>
    <property type="molecule type" value="Genomic_DNA"/>
</dbReference>
<evidence type="ECO:0000313" key="14">
    <source>
        <dbReference type="Proteomes" id="UP000563820"/>
    </source>
</evidence>
<evidence type="ECO:0000313" key="12">
    <source>
        <dbReference type="Proteomes" id="UP000549797"/>
    </source>
</evidence>
<dbReference type="EMBL" id="JACATI010000005">
    <property type="protein sequence ID" value="NWJ20369.1"/>
    <property type="molecule type" value="Genomic_DNA"/>
</dbReference>